<sequence length="197" mass="21377">MASWLRLSLLVFALLHAVLLLPNLVHCGGDEEDSLLQGINSYRQSLNLLDLEKNDKARCLADEVADQQEDQPCISTPGPMATAPGSRTQISNYHDLLDKCGIDEKTTADGVILPVCVPKLVPTLVLTNYTHSQYSKYLNNSKYTGAGIGKEDDWMVVVLTTNTPTGTFAGASALSSRIWANQCLVVLLVGVFLSLLN</sequence>
<dbReference type="InterPro" id="IPR059083">
    <property type="entry name" value="At5g19230_dom"/>
</dbReference>
<evidence type="ECO:0000259" key="3">
    <source>
        <dbReference type="Pfam" id="PF25884"/>
    </source>
</evidence>
<evidence type="ECO:0000256" key="2">
    <source>
        <dbReference type="SAM" id="SignalP"/>
    </source>
</evidence>
<evidence type="ECO:0000313" key="5">
    <source>
        <dbReference type="Proteomes" id="UP000585474"/>
    </source>
</evidence>
<comment type="caution">
    <text evidence="4">The sequence shown here is derived from an EMBL/GenBank/DDBJ whole genome shotgun (WGS) entry which is preliminary data.</text>
</comment>
<keyword evidence="1" id="KW-0472">Membrane</keyword>
<feature type="domain" description="Uncharacterized GPI-anchored protein At5g19230-like" evidence="3">
    <location>
        <begin position="32"/>
        <end position="159"/>
    </location>
</feature>
<keyword evidence="1" id="KW-0812">Transmembrane</keyword>
<dbReference type="PANTHER" id="PTHR33976:SF2">
    <property type="entry name" value="GLYCOPROTEIN MEMBRANE GPI-ANCHORED"/>
    <property type="match status" value="1"/>
</dbReference>
<keyword evidence="1" id="KW-1133">Transmembrane helix</keyword>
<dbReference type="AlphaFoldDB" id="A0A7J0F232"/>
<keyword evidence="5" id="KW-1185">Reference proteome</keyword>
<dbReference type="EMBL" id="BJWL01000008">
    <property type="protein sequence ID" value="GFY91957.1"/>
    <property type="molecule type" value="Genomic_DNA"/>
</dbReference>
<name>A0A7J0F232_9ERIC</name>
<protein>
    <submittedName>
        <fullName evidence="4">Glycoprotein membrane GPI-anchored</fullName>
    </submittedName>
</protein>
<dbReference type="Proteomes" id="UP000585474">
    <property type="component" value="Unassembled WGS sequence"/>
</dbReference>
<reference evidence="4 5" key="1">
    <citation type="submission" date="2019-07" db="EMBL/GenBank/DDBJ databases">
        <title>De Novo Assembly of kiwifruit Actinidia rufa.</title>
        <authorList>
            <person name="Sugita-Konishi S."/>
            <person name="Sato K."/>
            <person name="Mori E."/>
            <person name="Abe Y."/>
            <person name="Kisaki G."/>
            <person name="Hamano K."/>
            <person name="Suezawa K."/>
            <person name="Otani M."/>
            <person name="Fukuda T."/>
            <person name="Manabe T."/>
            <person name="Gomi K."/>
            <person name="Tabuchi M."/>
            <person name="Akimitsu K."/>
            <person name="Kataoka I."/>
        </authorList>
    </citation>
    <scope>NUCLEOTIDE SEQUENCE [LARGE SCALE GENOMIC DNA]</scope>
    <source>
        <strain evidence="5">cv. Fuchu</strain>
    </source>
</reference>
<dbReference type="PANTHER" id="PTHR33976">
    <property type="entry name" value="OS07G0645000 PROTEIN"/>
    <property type="match status" value="1"/>
</dbReference>
<dbReference type="Pfam" id="PF25884">
    <property type="entry name" value="At5g19230"/>
    <property type="match status" value="1"/>
</dbReference>
<proteinExistence type="predicted"/>
<keyword evidence="2" id="KW-0732">Signal</keyword>
<dbReference type="InterPro" id="IPR045285">
    <property type="entry name" value="At5g19230-like"/>
</dbReference>
<evidence type="ECO:0000256" key="1">
    <source>
        <dbReference type="SAM" id="Phobius"/>
    </source>
</evidence>
<feature type="chain" id="PRO_5029893717" evidence="2">
    <location>
        <begin position="21"/>
        <end position="197"/>
    </location>
</feature>
<accession>A0A7J0F232</accession>
<dbReference type="OrthoDB" id="753138at2759"/>
<feature type="signal peptide" evidence="2">
    <location>
        <begin position="1"/>
        <end position="20"/>
    </location>
</feature>
<gene>
    <name evidence="4" type="ORF">Acr_08g0003530</name>
</gene>
<organism evidence="4 5">
    <name type="scientific">Actinidia rufa</name>
    <dbReference type="NCBI Taxonomy" id="165716"/>
    <lineage>
        <taxon>Eukaryota</taxon>
        <taxon>Viridiplantae</taxon>
        <taxon>Streptophyta</taxon>
        <taxon>Embryophyta</taxon>
        <taxon>Tracheophyta</taxon>
        <taxon>Spermatophyta</taxon>
        <taxon>Magnoliopsida</taxon>
        <taxon>eudicotyledons</taxon>
        <taxon>Gunneridae</taxon>
        <taxon>Pentapetalae</taxon>
        <taxon>asterids</taxon>
        <taxon>Ericales</taxon>
        <taxon>Actinidiaceae</taxon>
        <taxon>Actinidia</taxon>
    </lineage>
</organism>
<evidence type="ECO:0000313" key="4">
    <source>
        <dbReference type="EMBL" id="GFY91957.1"/>
    </source>
</evidence>
<feature type="transmembrane region" description="Helical" evidence="1">
    <location>
        <begin position="178"/>
        <end position="196"/>
    </location>
</feature>